<feature type="region of interest" description="Disordered" evidence="1">
    <location>
        <begin position="1"/>
        <end position="43"/>
    </location>
</feature>
<reference evidence="3" key="1">
    <citation type="journal article" date="2019" name="Int. J. Syst. Evol. Microbiol.">
        <title>The Global Catalogue of Microorganisms (GCM) 10K type strain sequencing project: providing services to taxonomists for standard genome sequencing and annotation.</title>
        <authorList>
            <consortium name="The Broad Institute Genomics Platform"/>
            <consortium name="The Broad Institute Genome Sequencing Center for Infectious Disease"/>
            <person name="Wu L."/>
            <person name="Ma J."/>
        </authorList>
    </citation>
    <scope>NUCLEOTIDE SEQUENCE [LARGE SCALE GENOMIC DNA]</scope>
    <source>
        <strain evidence="3">JCM 17695</strain>
    </source>
</reference>
<gene>
    <name evidence="2" type="ORF">ACFQV2_28890</name>
</gene>
<comment type="caution">
    <text evidence="2">The sequence shown here is derived from an EMBL/GenBank/DDBJ whole genome shotgun (WGS) entry which is preliminary data.</text>
</comment>
<proteinExistence type="predicted"/>
<evidence type="ECO:0000313" key="3">
    <source>
        <dbReference type="Proteomes" id="UP001596512"/>
    </source>
</evidence>
<feature type="compositionally biased region" description="Low complexity" evidence="1">
    <location>
        <begin position="1"/>
        <end position="11"/>
    </location>
</feature>
<sequence length="183" mass="19378">MGVPAGRHPGAGPAPGGGTASEVPAGRFTFTPHPDMPQPKVDQDCAANSRSKIKGFFEDHPCVKLTRALYTTTPEGQDKKIYTWVAVVEMDSAETATQLHDLAHQDGSGNVTDPIIAGLVDIQGFGEYGLGGGGYDSQLNGSHVIIVESDWAPSAKRTAQQRDFLKEISADAIRYGTHFAAQG</sequence>
<organism evidence="2 3">
    <name type="scientific">Actinokineospora soli</name>
    <dbReference type="NCBI Taxonomy" id="1048753"/>
    <lineage>
        <taxon>Bacteria</taxon>
        <taxon>Bacillati</taxon>
        <taxon>Actinomycetota</taxon>
        <taxon>Actinomycetes</taxon>
        <taxon>Pseudonocardiales</taxon>
        <taxon>Pseudonocardiaceae</taxon>
        <taxon>Actinokineospora</taxon>
    </lineage>
</organism>
<accession>A0ABW2TV55</accession>
<keyword evidence="3" id="KW-1185">Reference proteome</keyword>
<dbReference type="Proteomes" id="UP001596512">
    <property type="component" value="Unassembled WGS sequence"/>
</dbReference>
<evidence type="ECO:0000313" key="2">
    <source>
        <dbReference type="EMBL" id="MFC7616870.1"/>
    </source>
</evidence>
<name>A0ABW2TV55_9PSEU</name>
<protein>
    <submittedName>
        <fullName evidence="2">Uncharacterized protein</fullName>
    </submittedName>
</protein>
<evidence type="ECO:0000256" key="1">
    <source>
        <dbReference type="SAM" id="MobiDB-lite"/>
    </source>
</evidence>
<dbReference type="EMBL" id="JBHTEY010000004">
    <property type="protein sequence ID" value="MFC7616870.1"/>
    <property type="molecule type" value="Genomic_DNA"/>
</dbReference>